<name>A0A6J5R5B5_9CAUD</name>
<evidence type="ECO:0000313" key="1">
    <source>
        <dbReference type="EMBL" id="CAB4187895.1"/>
    </source>
</evidence>
<protein>
    <submittedName>
        <fullName evidence="1">Uncharacterized protein</fullName>
    </submittedName>
</protein>
<dbReference type="EMBL" id="LR797117">
    <property type="protein sequence ID" value="CAB4187895.1"/>
    <property type="molecule type" value="Genomic_DNA"/>
</dbReference>
<accession>A0A6J5R5B5</accession>
<reference evidence="1" key="1">
    <citation type="submission" date="2020-05" db="EMBL/GenBank/DDBJ databases">
        <authorList>
            <person name="Chiriac C."/>
            <person name="Salcher M."/>
            <person name="Ghai R."/>
            <person name="Kavagutti S V."/>
        </authorList>
    </citation>
    <scope>NUCLEOTIDE SEQUENCE</scope>
</reference>
<gene>
    <name evidence="1" type="ORF">UFOVP1166_10</name>
</gene>
<proteinExistence type="predicted"/>
<organism evidence="1">
    <name type="scientific">uncultured Caudovirales phage</name>
    <dbReference type="NCBI Taxonomy" id="2100421"/>
    <lineage>
        <taxon>Viruses</taxon>
        <taxon>Duplodnaviria</taxon>
        <taxon>Heunggongvirae</taxon>
        <taxon>Uroviricota</taxon>
        <taxon>Caudoviricetes</taxon>
        <taxon>Peduoviridae</taxon>
        <taxon>Maltschvirus</taxon>
        <taxon>Maltschvirus maltsch</taxon>
    </lineage>
</organism>
<sequence length="96" mass="10892">MADKNQFMAIRNVGRPKGVKGKSTIAAKEMIASFVDGNADRLKMWLDEIYERDGPKAAFMCFSDLIEYHVPKLSRTEVTGKDEGPVELVIQWQDEK</sequence>